<organism evidence="2 3">
    <name type="scientific">Brucella pseudogrignonensis</name>
    <dbReference type="NCBI Taxonomy" id="419475"/>
    <lineage>
        <taxon>Bacteria</taxon>
        <taxon>Pseudomonadati</taxon>
        <taxon>Pseudomonadota</taxon>
        <taxon>Alphaproteobacteria</taxon>
        <taxon>Hyphomicrobiales</taxon>
        <taxon>Brucellaceae</taxon>
        <taxon>Brucella/Ochrobactrum group</taxon>
        <taxon>Brucella</taxon>
    </lineage>
</organism>
<dbReference type="STRING" id="419475.A8A54_01750"/>
<accession>A0A256GJS8</accession>
<dbReference type="Gene3D" id="3.90.550.10">
    <property type="entry name" value="Spore Coat Polysaccharide Biosynthesis Protein SpsA, Chain A"/>
    <property type="match status" value="1"/>
</dbReference>
<dbReference type="Proteomes" id="UP000216188">
    <property type="component" value="Unassembled WGS sequence"/>
</dbReference>
<sequence length="170" mass="18111">MLSVLIFTRNSEGLLAQTLSALVPAVVEGLLRRVVVVDKASTDETRLVAEGAGCSLYDETDLQSAFDDLRADWLLLLKPGAILADGWEDAVRRHMEMSQSPARFSSPQDLGLMGKLLGAKPSLDNGLLAPVITIRPVVGDGGVPGAVLKRLKPIRLPHQILPPKTTKGGA</sequence>
<protein>
    <submittedName>
        <fullName evidence="1 2">Glycosyl transferase</fullName>
    </submittedName>
</protein>
<dbReference type="Proteomes" id="UP000526233">
    <property type="component" value="Unassembled WGS sequence"/>
</dbReference>
<evidence type="ECO:0000313" key="4">
    <source>
        <dbReference type="Proteomes" id="UP000526233"/>
    </source>
</evidence>
<evidence type="ECO:0000313" key="1">
    <source>
        <dbReference type="EMBL" id="NNV20970.1"/>
    </source>
</evidence>
<keyword evidence="2" id="KW-0808">Transferase</keyword>
<dbReference type="EMBL" id="NNRM01000017">
    <property type="protein sequence ID" value="OYR27339.1"/>
    <property type="molecule type" value="Genomic_DNA"/>
</dbReference>
<dbReference type="AlphaFoldDB" id="A0A256GJS8"/>
<gene>
    <name evidence="2" type="ORF">CEV34_2007</name>
    <name evidence="1" type="ORF">EHE22_11095</name>
</gene>
<dbReference type="GO" id="GO:0016740">
    <property type="term" value="F:transferase activity"/>
    <property type="evidence" value="ECO:0007669"/>
    <property type="project" value="UniProtKB-KW"/>
</dbReference>
<evidence type="ECO:0000313" key="3">
    <source>
        <dbReference type="Proteomes" id="UP000216188"/>
    </source>
</evidence>
<reference evidence="1 4" key="2">
    <citation type="submission" date="2018-11" db="EMBL/GenBank/DDBJ databases">
        <title>Genome sequencing and analysis.</title>
        <authorList>
            <person name="Huang Y.-T."/>
        </authorList>
    </citation>
    <scope>NUCLEOTIDE SEQUENCE [LARGE SCALE GENOMIC DNA]</scope>
    <source>
        <strain evidence="1 4">SHIN</strain>
    </source>
</reference>
<dbReference type="EMBL" id="PKQI01000002">
    <property type="protein sequence ID" value="NNV20970.1"/>
    <property type="molecule type" value="Genomic_DNA"/>
</dbReference>
<dbReference type="RefSeq" id="WP_007873674.1">
    <property type="nucleotide sequence ID" value="NZ_CAXURC020000001.1"/>
</dbReference>
<reference evidence="2 3" key="1">
    <citation type="submission" date="2017-07" db="EMBL/GenBank/DDBJ databases">
        <title>Phylogenetic study on the rhizospheric bacterium Ochrobactrum sp. A44.</title>
        <authorList>
            <person name="Krzyzanowska D.M."/>
            <person name="Ossowicki A."/>
            <person name="Rajewska M."/>
            <person name="Maciag T."/>
            <person name="Kaczynski Z."/>
            <person name="Czerwicka M."/>
            <person name="Jafra S."/>
        </authorList>
    </citation>
    <scope>NUCLEOTIDE SEQUENCE [LARGE SCALE GENOMIC DNA]</scope>
    <source>
        <strain evidence="2 3">CCUG 30717</strain>
    </source>
</reference>
<proteinExistence type="predicted"/>
<dbReference type="SUPFAM" id="SSF53448">
    <property type="entry name" value="Nucleotide-diphospho-sugar transferases"/>
    <property type="match status" value="1"/>
</dbReference>
<name>A0A256GJS8_9HYPH</name>
<comment type="caution">
    <text evidence="2">The sequence shown here is derived from an EMBL/GenBank/DDBJ whole genome shotgun (WGS) entry which is preliminary data.</text>
</comment>
<dbReference type="InterPro" id="IPR029044">
    <property type="entry name" value="Nucleotide-diphossugar_trans"/>
</dbReference>
<keyword evidence="3" id="KW-1185">Reference proteome</keyword>
<evidence type="ECO:0000313" key="2">
    <source>
        <dbReference type="EMBL" id="OYR27339.1"/>
    </source>
</evidence>